<feature type="transmembrane region" description="Helical" evidence="7">
    <location>
        <begin position="332"/>
        <end position="351"/>
    </location>
</feature>
<evidence type="ECO:0000256" key="7">
    <source>
        <dbReference type="SAM" id="Phobius"/>
    </source>
</evidence>
<feature type="transmembrane region" description="Helical" evidence="7">
    <location>
        <begin position="295"/>
        <end position="320"/>
    </location>
</feature>
<feature type="transmembrane region" description="Helical" evidence="7">
    <location>
        <begin position="429"/>
        <end position="452"/>
    </location>
</feature>
<evidence type="ECO:0000313" key="8">
    <source>
        <dbReference type="EMBL" id="TVV72012.1"/>
    </source>
</evidence>
<dbReference type="InterPro" id="IPR048279">
    <property type="entry name" value="MdtK-like"/>
</dbReference>
<evidence type="ECO:0000256" key="4">
    <source>
        <dbReference type="ARBA" id="ARBA00022692"/>
    </source>
</evidence>
<feature type="transmembrane region" description="Helical" evidence="7">
    <location>
        <begin position="203"/>
        <end position="227"/>
    </location>
</feature>
<feature type="transmembrane region" description="Helical" evidence="7">
    <location>
        <begin position="102"/>
        <end position="123"/>
    </location>
</feature>
<dbReference type="OrthoDB" id="9806302at2"/>
<dbReference type="InterPro" id="IPR052031">
    <property type="entry name" value="Membrane_Transporter-Flippase"/>
</dbReference>
<keyword evidence="4 7" id="KW-0812">Transmembrane</keyword>
<gene>
    <name evidence="8" type="ORF">FOY91_15545</name>
</gene>
<dbReference type="Pfam" id="PF01554">
    <property type="entry name" value="MatE"/>
    <property type="match status" value="2"/>
</dbReference>
<name>A0A558QY57_9SPHN</name>
<feature type="transmembrane region" description="Helical" evidence="7">
    <location>
        <begin position="400"/>
        <end position="423"/>
    </location>
</feature>
<evidence type="ECO:0000256" key="3">
    <source>
        <dbReference type="ARBA" id="ARBA00022475"/>
    </source>
</evidence>
<dbReference type="RefSeq" id="WP_145154011.1">
    <property type="nucleotide sequence ID" value="NZ_VNIM01000074.1"/>
</dbReference>
<proteinExistence type="predicted"/>
<evidence type="ECO:0000256" key="1">
    <source>
        <dbReference type="ARBA" id="ARBA00004429"/>
    </source>
</evidence>
<organism evidence="8 9">
    <name type="scientific">Alterirhizorhabdus solaris</name>
    <dbReference type="NCBI Taxonomy" id="2529389"/>
    <lineage>
        <taxon>Bacteria</taxon>
        <taxon>Pseudomonadati</taxon>
        <taxon>Pseudomonadota</taxon>
        <taxon>Alphaproteobacteria</taxon>
        <taxon>Sphingomonadales</taxon>
        <taxon>Rhizorhabdaceae</taxon>
        <taxon>Alterirhizorhabdus</taxon>
    </lineage>
</organism>
<sequence length="486" mass="51634">MAREVSAAKRGQQDLVSGPIGRTLLLFALPTLGSNVLQSLNGSVNAVWVGQFLGPRGLAATSNANLVMFLMFTTVFGFGMAATIIAGQAMGRRDVDAMRRTLGTAVGLFIILGVLTVVVGWLAAPALLRMLATPAEVYPLALAYLRVVFLAIPPSMVVVLITMALRSTGDSLTPMWFMVLSTVIDCGLNPFLIAGIGPFPRMGIAGAGMAMLTANYVGLVALIAYIYARDSVLRLRGPELRYLIPDPVLLRTILAKGFPMGLQMLVMSGASLAMIGLVNRFGTETVAAYGAINQLWSYILMPAMAVAAAVSAMAAQNIGAGRWDRIPQIARAGFSTNLALTSGLIVALLLLDRHALALFLGDHQATIDAARHINLVTSWSFVLFGIGQVYSAVMRANGVAVVPLVILFVAMFPVRLGLSLLLLPHLGENALWVSFSAGTAASLLLTALYYHYGDWRSAHAMVPGTIEAEERVLADTEPTGHMKPLS</sequence>
<dbReference type="Proteomes" id="UP000318681">
    <property type="component" value="Unassembled WGS sequence"/>
</dbReference>
<keyword evidence="9" id="KW-1185">Reference proteome</keyword>
<dbReference type="CDD" id="cd13138">
    <property type="entry name" value="MATE_yoeA_like"/>
    <property type="match status" value="1"/>
</dbReference>
<keyword evidence="2" id="KW-0813">Transport</keyword>
<dbReference type="PANTHER" id="PTHR43549">
    <property type="entry name" value="MULTIDRUG RESISTANCE PROTEIN YPNP-RELATED"/>
    <property type="match status" value="1"/>
</dbReference>
<evidence type="ECO:0000256" key="5">
    <source>
        <dbReference type="ARBA" id="ARBA00022989"/>
    </source>
</evidence>
<dbReference type="PIRSF" id="PIRSF006603">
    <property type="entry name" value="DinF"/>
    <property type="match status" value="1"/>
</dbReference>
<evidence type="ECO:0000313" key="9">
    <source>
        <dbReference type="Proteomes" id="UP000318681"/>
    </source>
</evidence>
<reference evidence="8 9" key="1">
    <citation type="submission" date="2019-07" db="EMBL/GenBank/DDBJ databases">
        <title>Sphingomonas solaris sp. nov., isolated from a solar panel from Boston, Massachusetts.</title>
        <authorList>
            <person name="Tanner K."/>
            <person name="Pascual J."/>
            <person name="Mancuso C."/>
            <person name="Pereto J."/>
            <person name="Khalil A."/>
            <person name="Vilanova C."/>
        </authorList>
    </citation>
    <scope>NUCLEOTIDE SEQUENCE [LARGE SCALE GENOMIC DNA]</scope>
    <source>
        <strain evidence="8 9">R4DWN</strain>
    </source>
</reference>
<dbReference type="GO" id="GO:0015297">
    <property type="term" value="F:antiporter activity"/>
    <property type="evidence" value="ECO:0007669"/>
    <property type="project" value="InterPro"/>
</dbReference>
<evidence type="ECO:0000256" key="6">
    <source>
        <dbReference type="ARBA" id="ARBA00023136"/>
    </source>
</evidence>
<dbReference type="AlphaFoldDB" id="A0A558QY57"/>
<feature type="transmembrane region" description="Helical" evidence="7">
    <location>
        <begin position="248"/>
        <end position="275"/>
    </location>
</feature>
<keyword evidence="3" id="KW-1003">Cell membrane</keyword>
<feature type="transmembrane region" description="Helical" evidence="7">
    <location>
        <begin position="143"/>
        <end position="165"/>
    </location>
</feature>
<feature type="transmembrane region" description="Helical" evidence="7">
    <location>
        <begin position="66"/>
        <end position="90"/>
    </location>
</feature>
<feature type="transmembrane region" description="Helical" evidence="7">
    <location>
        <begin position="371"/>
        <end position="393"/>
    </location>
</feature>
<keyword evidence="6 7" id="KW-0472">Membrane</keyword>
<keyword evidence="5 7" id="KW-1133">Transmembrane helix</keyword>
<protein>
    <submittedName>
        <fullName evidence="8">MATE family efflux transporter</fullName>
    </submittedName>
</protein>
<evidence type="ECO:0000256" key="2">
    <source>
        <dbReference type="ARBA" id="ARBA00022448"/>
    </source>
</evidence>
<dbReference type="GO" id="GO:0042910">
    <property type="term" value="F:xenobiotic transmembrane transporter activity"/>
    <property type="evidence" value="ECO:0007669"/>
    <property type="project" value="InterPro"/>
</dbReference>
<accession>A0A558QY57</accession>
<dbReference type="PANTHER" id="PTHR43549:SF3">
    <property type="entry name" value="MULTIDRUG RESISTANCE PROTEIN YPNP-RELATED"/>
    <property type="match status" value="1"/>
</dbReference>
<comment type="caution">
    <text evidence="8">The sequence shown here is derived from an EMBL/GenBank/DDBJ whole genome shotgun (WGS) entry which is preliminary data.</text>
</comment>
<dbReference type="NCBIfam" id="TIGR00797">
    <property type="entry name" value="matE"/>
    <property type="match status" value="1"/>
</dbReference>
<feature type="transmembrane region" description="Helical" evidence="7">
    <location>
        <begin position="177"/>
        <end position="197"/>
    </location>
</feature>
<dbReference type="InterPro" id="IPR002528">
    <property type="entry name" value="MATE_fam"/>
</dbReference>
<dbReference type="EMBL" id="VNIM01000074">
    <property type="protein sequence ID" value="TVV72012.1"/>
    <property type="molecule type" value="Genomic_DNA"/>
</dbReference>
<dbReference type="GO" id="GO:0005886">
    <property type="term" value="C:plasma membrane"/>
    <property type="evidence" value="ECO:0007669"/>
    <property type="project" value="UniProtKB-SubCell"/>
</dbReference>
<comment type="subcellular location">
    <subcellularLocation>
        <location evidence="1">Cell inner membrane</location>
        <topology evidence="1">Multi-pass membrane protein</topology>
    </subcellularLocation>
</comment>